<gene>
    <name evidence="9" type="ORF">E6C70_02985</name>
</gene>
<dbReference type="Pfam" id="PF01435">
    <property type="entry name" value="Peptidase_M48"/>
    <property type="match status" value="1"/>
</dbReference>
<keyword evidence="7" id="KW-0812">Transmembrane</keyword>
<dbReference type="GO" id="GO:0046872">
    <property type="term" value="F:metal ion binding"/>
    <property type="evidence" value="ECO:0007669"/>
    <property type="project" value="UniProtKB-KW"/>
</dbReference>
<comment type="similarity">
    <text evidence="6">Belongs to the peptidase M48 family.</text>
</comment>
<keyword evidence="7" id="KW-1133">Transmembrane helix</keyword>
<keyword evidence="7" id="KW-0472">Membrane</keyword>
<protein>
    <submittedName>
        <fullName evidence="9">M56 family metallopeptidase</fullName>
    </submittedName>
</protein>
<evidence type="ECO:0000256" key="2">
    <source>
        <dbReference type="ARBA" id="ARBA00022723"/>
    </source>
</evidence>
<evidence type="ECO:0000256" key="6">
    <source>
        <dbReference type="RuleBase" id="RU003983"/>
    </source>
</evidence>
<feature type="transmembrane region" description="Helical" evidence="7">
    <location>
        <begin position="36"/>
        <end position="58"/>
    </location>
</feature>
<evidence type="ECO:0000256" key="4">
    <source>
        <dbReference type="ARBA" id="ARBA00022833"/>
    </source>
</evidence>
<keyword evidence="10" id="KW-1185">Reference proteome</keyword>
<dbReference type="InterPro" id="IPR001915">
    <property type="entry name" value="Peptidase_M48"/>
</dbReference>
<evidence type="ECO:0000256" key="5">
    <source>
        <dbReference type="ARBA" id="ARBA00023049"/>
    </source>
</evidence>
<dbReference type="GO" id="GO:0006508">
    <property type="term" value="P:proteolysis"/>
    <property type="evidence" value="ECO:0007669"/>
    <property type="project" value="UniProtKB-KW"/>
</dbReference>
<keyword evidence="4 6" id="KW-0862">Zinc</keyword>
<dbReference type="InterPro" id="IPR052173">
    <property type="entry name" value="Beta-lactam_resp_regulator"/>
</dbReference>
<dbReference type="GO" id="GO:0004222">
    <property type="term" value="F:metalloendopeptidase activity"/>
    <property type="evidence" value="ECO:0007669"/>
    <property type="project" value="InterPro"/>
</dbReference>
<keyword evidence="2" id="KW-0479">Metal-binding</keyword>
<dbReference type="PANTHER" id="PTHR34978">
    <property type="entry name" value="POSSIBLE SENSOR-TRANSDUCER PROTEIN BLAR"/>
    <property type="match status" value="1"/>
</dbReference>
<evidence type="ECO:0000256" key="1">
    <source>
        <dbReference type="ARBA" id="ARBA00022670"/>
    </source>
</evidence>
<dbReference type="CDD" id="cd07326">
    <property type="entry name" value="M56_BlaR1_MecR1_like"/>
    <property type="match status" value="1"/>
</dbReference>
<accession>A0A4S4FWW8</accession>
<evidence type="ECO:0000256" key="3">
    <source>
        <dbReference type="ARBA" id="ARBA00022801"/>
    </source>
</evidence>
<sequence length="310" mass="32602">MLIGAVALAVLAVALAWPIPIALARAAWPVDNPATALVLWQAIALGGGLSMFGSLLGFGLAGTGANLPHAGADLLAAAFTGPLPSAYGAIQLFLLSAAALLALDLLVNLVDTAVRAERERRRHRDLIALLTAPHADRARVRVIEHPAPVAYCLPGARTVTVLSNGLIELLDADRLRAVLAHEDAHLRQQHHLMLLAFRSWRRALPWFPIATRAERSVGLLVELLADDQAVRQADAETLAAAIEQVGSGWEAAEDATTSAAGRSVASAMAVRIRRLRVNGRPLTRAARLGVLAASVGLVAVPAGYLVALMI</sequence>
<feature type="domain" description="Peptidase M48" evidence="8">
    <location>
        <begin position="120"/>
        <end position="198"/>
    </location>
</feature>
<comment type="caution">
    <text evidence="9">The sequence shown here is derived from an EMBL/GenBank/DDBJ whole genome shotgun (WGS) entry which is preliminary data.</text>
</comment>
<dbReference type="PANTHER" id="PTHR34978:SF3">
    <property type="entry name" value="SLR0241 PROTEIN"/>
    <property type="match status" value="1"/>
</dbReference>
<proteinExistence type="inferred from homology"/>
<evidence type="ECO:0000256" key="7">
    <source>
        <dbReference type="SAM" id="Phobius"/>
    </source>
</evidence>
<dbReference type="Proteomes" id="UP000307380">
    <property type="component" value="Unassembled WGS sequence"/>
</dbReference>
<dbReference type="EMBL" id="SSSN01000003">
    <property type="protein sequence ID" value="THG35054.1"/>
    <property type="molecule type" value="Genomic_DNA"/>
</dbReference>
<evidence type="ECO:0000313" key="10">
    <source>
        <dbReference type="Proteomes" id="UP000307380"/>
    </source>
</evidence>
<dbReference type="AlphaFoldDB" id="A0A4S4FWW8"/>
<comment type="cofactor">
    <cofactor evidence="6">
        <name>Zn(2+)</name>
        <dbReference type="ChEBI" id="CHEBI:29105"/>
    </cofactor>
    <text evidence="6">Binds 1 zinc ion per subunit.</text>
</comment>
<evidence type="ECO:0000313" key="9">
    <source>
        <dbReference type="EMBL" id="THG35054.1"/>
    </source>
</evidence>
<reference evidence="9 10" key="1">
    <citation type="submission" date="2019-04" db="EMBL/GenBank/DDBJ databases">
        <authorList>
            <person name="Jiang L."/>
        </authorList>
    </citation>
    <scope>NUCLEOTIDE SEQUENCE [LARGE SCALE GENOMIC DNA]</scope>
    <source>
        <strain evidence="9 10">YIM 131861</strain>
    </source>
</reference>
<evidence type="ECO:0000259" key="8">
    <source>
        <dbReference type="Pfam" id="PF01435"/>
    </source>
</evidence>
<dbReference type="RefSeq" id="WP_136422080.1">
    <property type="nucleotide sequence ID" value="NZ_SSSN01000003.1"/>
</dbReference>
<organism evidence="9 10">
    <name type="scientific">Orlajensenia flava</name>
    <dbReference type="NCBI Taxonomy" id="2565934"/>
    <lineage>
        <taxon>Bacteria</taxon>
        <taxon>Bacillati</taxon>
        <taxon>Actinomycetota</taxon>
        <taxon>Actinomycetes</taxon>
        <taxon>Micrococcales</taxon>
        <taxon>Microbacteriaceae</taxon>
        <taxon>Orlajensenia</taxon>
    </lineage>
</organism>
<keyword evidence="3 6" id="KW-0378">Hydrolase</keyword>
<name>A0A4S4FWW8_9MICO</name>
<feature type="transmembrane region" description="Helical" evidence="7">
    <location>
        <begin position="285"/>
        <end position="307"/>
    </location>
</feature>
<dbReference type="OrthoDB" id="9785340at2"/>
<dbReference type="Gene3D" id="3.30.2010.10">
    <property type="entry name" value="Metalloproteases ('zincins'), catalytic domain"/>
    <property type="match status" value="1"/>
</dbReference>
<keyword evidence="5 6" id="KW-0482">Metalloprotease</keyword>
<keyword evidence="1 6" id="KW-0645">Protease</keyword>
<feature type="transmembrane region" description="Helical" evidence="7">
    <location>
        <begin position="93"/>
        <end position="114"/>
    </location>
</feature>